<dbReference type="Gene3D" id="6.10.140.2220">
    <property type="match status" value="1"/>
</dbReference>
<evidence type="ECO:0000313" key="7">
    <source>
        <dbReference type="EMBL" id="WPB05485.1"/>
    </source>
</evidence>
<evidence type="ECO:0000313" key="9">
    <source>
        <dbReference type="Proteomes" id="UP001302367"/>
    </source>
</evidence>
<dbReference type="PROSITE" id="PS50865">
    <property type="entry name" value="ZF_MYND_2"/>
    <property type="match status" value="1"/>
</dbReference>
<evidence type="ECO:0000256" key="1">
    <source>
        <dbReference type="ARBA" id="ARBA00022723"/>
    </source>
</evidence>
<organism evidence="6 8">
    <name type="scientific">Cercospora beticola</name>
    <name type="common">Sugarbeet leaf spot fungus</name>
    <dbReference type="NCBI Taxonomy" id="122368"/>
    <lineage>
        <taxon>Eukaryota</taxon>
        <taxon>Fungi</taxon>
        <taxon>Dikarya</taxon>
        <taxon>Ascomycota</taxon>
        <taxon>Pezizomycotina</taxon>
        <taxon>Dothideomycetes</taxon>
        <taxon>Dothideomycetidae</taxon>
        <taxon>Mycosphaerellales</taxon>
        <taxon>Mycosphaerellaceae</taxon>
        <taxon>Cercospora</taxon>
    </lineage>
</organism>
<dbReference type="PROSITE" id="PS01360">
    <property type="entry name" value="ZF_MYND_1"/>
    <property type="match status" value="1"/>
</dbReference>
<dbReference type="Proteomes" id="UP000230605">
    <property type="component" value="Chromosome 6"/>
</dbReference>
<evidence type="ECO:0000256" key="2">
    <source>
        <dbReference type="ARBA" id="ARBA00022771"/>
    </source>
</evidence>
<dbReference type="EMBL" id="LKMD01000104">
    <property type="protein sequence ID" value="PIA94171.1"/>
    <property type="molecule type" value="Genomic_DNA"/>
</dbReference>
<protein>
    <recommendedName>
        <fullName evidence="5">MYND-type domain-containing protein</fullName>
    </recommendedName>
</protein>
<dbReference type="EMBL" id="CP134189">
    <property type="protein sequence ID" value="WPB05485.1"/>
    <property type="molecule type" value="Genomic_DNA"/>
</dbReference>
<reference evidence="6 8" key="1">
    <citation type="submission" date="2015-10" db="EMBL/GenBank/DDBJ databases">
        <title>The cercosporin biosynthetic gene cluster was horizontally transferred to several fungal lineages and shown to be expanded in Cercospora beticola based on microsynteny with recipient genomes.</title>
        <authorList>
            <person name="De Jonge R."/>
            <person name="Ebert M.K."/>
            <person name="Suttle J.C."/>
            <person name="Jurick Ii W.M."/>
            <person name="Secor G.A."/>
            <person name="Thomma B.P."/>
            <person name="Van De Peer Y."/>
            <person name="Bolton M.D."/>
        </authorList>
    </citation>
    <scope>NUCLEOTIDE SEQUENCE [LARGE SCALE GENOMIC DNA]</scope>
    <source>
        <strain evidence="6 8">09-40</strain>
    </source>
</reference>
<name>A0A2G5HNP3_CERBT</name>
<dbReference type="InterPro" id="IPR002893">
    <property type="entry name" value="Znf_MYND"/>
</dbReference>
<proteinExistence type="predicted"/>
<evidence type="ECO:0000256" key="4">
    <source>
        <dbReference type="PROSITE-ProRule" id="PRU00134"/>
    </source>
</evidence>
<dbReference type="AlphaFoldDB" id="A0A2G5HNP3"/>
<gene>
    <name evidence="6" type="ORF">CB0940_08891</name>
    <name evidence="7" type="ORF">RHO25_010137</name>
</gene>
<dbReference type="OrthoDB" id="432970at2759"/>
<evidence type="ECO:0000256" key="3">
    <source>
        <dbReference type="ARBA" id="ARBA00022833"/>
    </source>
</evidence>
<sequence>MATLLQLHDFAIPGRPDKALRLDGQPLSIVDEKTFNAECDSSALTPAIGVATVLYNWCPEALLALLDTDNWFSFTWTLTINQGEDNETKFEIGRIRQQVTMGTLDKEGLWRVMVTYNMTSTEHESTGDPWQPNIEETMVDDKNVEDAAEVHRLGVSFVKDMILHRRWLTGKKMRHEFFVESPHIGMDPWEDGMRMNPRWLYESLDLSKCSTCKAAAESSKPLNRCGRCGTAAYCSATCQQRDWPVHKAVCTMSMEDRGKALHYSQHGGLANWRDSIQD</sequence>
<evidence type="ECO:0000313" key="6">
    <source>
        <dbReference type="EMBL" id="PIA94171.1"/>
    </source>
</evidence>
<dbReference type="GO" id="GO:0008270">
    <property type="term" value="F:zinc ion binding"/>
    <property type="evidence" value="ECO:0007669"/>
    <property type="project" value="UniProtKB-KW"/>
</dbReference>
<accession>A0A2G5HNP3</accession>
<keyword evidence="9" id="KW-1185">Reference proteome</keyword>
<keyword evidence="1" id="KW-0479">Metal-binding</keyword>
<evidence type="ECO:0000259" key="5">
    <source>
        <dbReference type="PROSITE" id="PS50865"/>
    </source>
</evidence>
<evidence type="ECO:0000313" key="8">
    <source>
        <dbReference type="Proteomes" id="UP000230605"/>
    </source>
</evidence>
<reference evidence="7 9" key="2">
    <citation type="submission" date="2023-09" db="EMBL/GenBank/DDBJ databases">
        <title>Complete-Gapless Cercospora beticola genome.</title>
        <authorList>
            <person name="Wyatt N.A."/>
            <person name="Spanner R.E."/>
            <person name="Bolton M.D."/>
        </authorList>
    </citation>
    <scope>NUCLEOTIDE SEQUENCE [LARGE SCALE GENOMIC DNA]</scope>
    <source>
        <strain evidence="7">Cb09-40</strain>
    </source>
</reference>
<keyword evidence="3" id="KW-0862">Zinc</keyword>
<keyword evidence="2 4" id="KW-0863">Zinc-finger</keyword>
<dbReference type="SUPFAM" id="SSF144232">
    <property type="entry name" value="HIT/MYND zinc finger-like"/>
    <property type="match status" value="1"/>
</dbReference>
<dbReference type="Pfam" id="PF01753">
    <property type="entry name" value="zf-MYND"/>
    <property type="match status" value="1"/>
</dbReference>
<dbReference type="Proteomes" id="UP001302367">
    <property type="component" value="Chromosome 6"/>
</dbReference>
<feature type="domain" description="MYND-type" evidence="5">
    <location>
        <begin position="209"/>
        <end position="250"/>
    </location>
</feature>